<dbReference type="InterPro" id="IPR000092">
    <property type="entry name" value="Polyprenyl_synt"/>
</dbReference>
<dbReference type="Proteomes" id="UP000287609">
    <property type="component" value="Unassembled WGS sequence"/>
</dbReference>
<name>A0A430FSD2_9BIFI</name>
<sequence length="379" mass="40822">MESDLALIEPRIAQLIREQLDTHLATAADYEQASGLPASTIAPQLQPVLDAVEQQALQSSEGGKRLRALLVLHTFDAFLQSAHEQQLAPAQPEPNRSHVLDLACAVELFQTAALVHDDIIDDADLRRGKPAAHRALAKAVAGQAAGTGLGIMLGDLLATACSVVATNAASQLPSMHSLNEAFMRMQQEVEIGQVLDLAVEAMSLDDHDSLAHASLNVFRWKTASYTTIAPLLLGMLAAGVDVDRATELALHIGMPLGLAFQLADDLIDVIGTSRQTGKPVGGDIREGKRTVLLADTLAQATPEDRAMLVQWYEAPERTTDQVNTVISLMRSTGAVEASEQRIHKLWLQTSEAIDTVQLTADAKQQLREACARFIPAHLR</sequence>
<dbReference type="GO" id="GO:0004659">
    <property type="term" value="F:prenyltransferase activity"/>
    <property type="evidence" value="ECO:0007669"/>
    <property type="project" value="InterPro"/>
</dbReference>
<dbReference type="InterPro" id="IPR008949">
    <property type="entry name" value="Isoprenoid_synthase_dom_sf"/>
</dbReference>
<comment type="cofactor">
    <cofactor evidence="1">
        <name>Mg(2+)</name>
        <dbReference type="ChEBI" id="CHEBI:18420"/>
    </cofactor>
</comment>
<comment type="similarity">
    <text evidence="2 6">Belongs to the FPP/GGPP synthase family.</text>
</comment>
<organism evidence="7 8">
    <name type="scientific">Bifidobacterium dolichotidis</name>
    <dbReference type="NCBI Taxonomy" id="2306976"/>
    <lineage>
        <taxon>Bacteria</taxon>
        <taxon>Bacillati</taxon>
        <taxon>Actinomycetota</taxon>
        <taxon>Actinomycetes</taxon>
        <taxon>Bifidobacteriales</taxon>
        <taxon>Bifidobacteriaceae</taxon>
        <taxon>Bifidobacterium</taxon>
    </lineage>
</organism>
<keyword evidence="4" id="KW-0479">Metal-binding</keyword>
<evidence type="ECO:0000256" key="2">
    <source>
        <dbReference type="ARBA" id="ARBA00006706"/>
    </source>
</evidence>
<dbReference type="PANTHER" id="PTHR12001">
    <property type="entry name" value="GERANYLGERANYL PYROPHOSPHATE SYNTHASE"/>
    <property type="match status" value="1"/>
</dbReference>
<dbReference type="AlphaFoldDB" id="A0A430FSD2"/>
<evidence type="ECO:0000313" key="8">
    <source>
        <dbReference type="Proteomes" id="UP000287609"/>
    </source>
</evidence>
<dbReference type="InterPro" id="IPR033749">
    <property type="entry name" value="Polyprenyl_synt_CS"/>
</dbReference>
<dbReference type="Gene3D" id="1.10.600.10">
    <property type="entry name" value="Farnesyl Diphosphate Synthase"/>
    <property type="match status" value="1"/>
</dbReference>
<evidence type="ECO:0000256" key="3">
    <source>
        <dbReference type="ARBA" id="ARBA00022679"/>
    </source>
</evidence>
<dbReference type="PANTHER" id="PTHR12001:SF85">
    <property type="entry name" value="SHORT CHAIN ISOPRENYL DIPHOSPHATE SYNTHASE"/>
    <property type="match status" value="1"/>
</dbReference>
<comment type="caution">
    <text evidence="7">The sequence shown here is derived from an EMBL/GenBank/DDBJ whole genome shotgun (WGS) entry which is preliminary data.</text>
</comment>
<evidence type="ECO:0000256" key="1">
    <source>
        <dbReference type="ARBA" id="ARBA00001946"/>
    </source>
</evidence>
<keyword evidence="3 6" id="KW-0808">Transferase</keyword>
<dbReference type="GO" id="GO:0008299">
    <property type="term" value="P:isoprenoid biosynthetic process"/>
    <property type="evidence" value="ECO:0007669"/>
    <property type="project" value="InterPro"/>
</dbReference>
<gene>
    <name evidence="7" type="ORF">D2E26_0341</name>
</gene>
<dbReference type="GO" id="GO:0046872">
    <property type="term" value="F:metal ion binding"/>
    <property type="evidence" value="ECO:0007669"/>
    <property type="project" value="UniProtKB-KW"/>
</dbReference>
<proteinExistence type="inferred from homology"/>
<dbReference type="PROSITE" id="PS00723">
    <property type="entry name" value="POLYPRENYL_SYNTHASE_1"/>
    <property type="match status" value="1"/>
</dbReference>
<reference evidence="7 8" key="1">
    <citation type="submission" date="2018-09" db="EMBL/GenBank/DDBJ databases">
        <title>Characterization of the phylogenetic diversity of five novel species belonging to the genus Bifidobacterium.</title>
        <authorList>
            <person name="Lugli G.A."/>
            <person name="Duranti S."/>
            <person name="Milani C."/>
        </authorList>
    </citation>
    <scope>NUCLEOTIDE SEQUENCE [LARGE SCALE GENOMIC DNA]</scope>
    <source>
        <strain evidence="7 8">2036B</strain>
    </source>
</reference>
<protein>
    <submittedName>
        <fullName evidence="7">Serralysin</fullName>
    </submittedName>
</protein>
<evidence type="ECO:0000256" key="5">
    <source>
        <dbReference type="ARBA" id="ARBA00022842"/>
    </source>
</evidence>
<dbReference type="EMBL" id="QXGM01000001">
    <property type="protein sequence ID" value="RSX55778.1"/>
    <property type="molecule type" value="Genomic_DNA"/>
</dbReference>
<keyword evidence="8" id="KW-1185">Reference proteome</keyword>
<dbReference type="CDD" id="cd00685">
    <property type="entry name" value="Trans_IPPS_HT"/>
    <property type="match status" value="1"/>
</dbReference>
<dbReference type="PROSITE" id="PS00444">
    <property type="entry name" value="POLYPRENYL_SYNTHASE_2"/>
    <property type="match status" value="1"/>
</dbReference>
<dbReference type="SFLD" id="SFLDS00005">
    <property type="entry name" value="Isoprenoid_Synthase_Type_I"/>
    <property type="match status" value="1"/>
</dbReference>
<dbReference type="Pfam" id="PF00348">
    <property type="entry name" value="polyprenyl_synt"/>
    <property type="match status" value="1"/>
</dbReference>
<evidence type="ECO:0000313" key="7">
    <source>
        <dbReference type="EMBL" id="RSX55778.1"/>
    </source>
</evidence>
<evidence type="ECO:0000256" key="4">
    <source>
        <dbReference type="ARBA" id="ARBA00022723"/>
    </source>
</evidence>
<keyword evidence="5" id="KW-0460">Magnesium</keyword>
<dbReference type="SUPFAM" id="SSF48576">
    <property type="entry name" value="Terpenoid synthases"/>
    <property type="match status" value="1"/>
</dbReference>
<evidence type="ECO:0000256" key="6">
    <source>
        <dbReference type="RuleBase" id="RU004466"/>
    </source>
</evidence>
<accession>A0A430FSD2</accession>